<organism evidence="1 2">
    <name type="scientific">Desulfosporosinus metallidurans</name>
    <dbReference type="NCBI Taxonomy" id="1888891"/>
    <lineage>
        <taxon>Bacteria</taxon>
        <taxon>Bacillati</taxon>
        <taxon>Bacillota</taxon>
        <taxon>Clostridia</taxon>
        <taxon>Eubacteriales</taxon>
        <taxon>Desulfitobacteriaceae</taxon>
        <taxon>Desulfosporosinus</taxon>
    </lineage>
</organism>
<evidence type="ECO:0000313" key="2">
    <source>
        <dbReference type="Proteomes" id="UP000186102"/>
    </source>
</evidence>
<keyword evidence="2" id="KW-1185">Reference proteome</keyword>
<proteinExistence type="predicted"/>
<evidence type="ECO:0000313" key="1">
    <source>
        <dbReference type="EMBL" id="OLN32620.1"/>
    </source>
</evidence>
<dbReference type="AlphaFoldDB" id="A0A1Q8QZK4"/>
<accession>A0A1Q8QZK4</accession>
<dbReference type="STRING" id="1888891.DSOL_1371"/>
<gene>
    <name evidence="1" type="ORF">DSOL_1371</name>
</gene>
<sequence>MTKDNLDYLMANNLYEHFALVTDDVMAVELELSVRVS</sequence>
<dbReference type="Proteomes" id="UP000186102">
    <property type="component" value="Unassembled WGS sequence"/>
</dbReference>
<name>A0A1Q8QZK4_9FIRM</name>
<reference evidence="1 2" key="1">
    <citation type="submission" date="2016-09" db="EMBL/GenBank/DDBJ databases">
        <title>Complete genome of Desulfosporosinus sp. OL.</title>
        <authorList>
            <person name="Mardanov A."/>
            <person name="Beletsky A."/>
            <person name="Panova A."/>
            <person name="Karnachuk O."/>
            <person name="Ravin N."/>
        </authorList>
    </citation>
    <scope>NUCLEOTIDE SEQUENCE [LARGE SCALE GENOMIC DNA]</scope>
    <source>
        <strain evidence="1 2">OL</strain>
    </source>
</reference>
<dbReference type="EMBL" id="MLBF01000007">
    <property type="protein sequence ID" value="OLN32620.1"/>
    <property type="molecule type" value="Genomic_DNA"/>
</dbReference>
<protein>
    <submittedName>
        <fullName evidence="1">Uncharacterized protein</fullName>
    </submittedName>
</protein>
<comment type="caution">
    <text evidence="1">The sequence shown here is derived from an EMBL/GenBank/DDBJ whole genome shotgun (WGS) entry which is preliminary data.</text>
</comment>